<evidence type="ECO:0000256" key="1">
    <source>
        <dbReference type="ARBA" id="ARBA00004123"/>
    </source>
</evidence>
<dbReference type="FunFam" id="3.30.160.60:FF:001498">
    <property type="entry name" value="Zinc finger protein 404"/>
    <property type="match status" value="1"/>
</dbReference>
<evidence type="ECO:0000256" key="2">
    <source>
        <dbReference type="ARBA" id="ARBA00022723"/>
    </source>
</evidence>
<reference evidence="10" key="2">
    <citation type="submission" date="2025-09" db="UniProtKB">
        <authorList>
            <consortium name="Ensembl"/>
        </authorList>
    </citation>
    <scope>IDENTIFICATION</scope>
</reference>
<evidence type="ECO:0000256" key="5">
    <source>
        <dbReference type="ARBA" id="ARBA00022833"/>
    </source>
</evidence>
<evidence type="ECO:0000313" key="10">
    <source>
        <dbReference type="Ensembl" id="ENSCJPP00005001423.1"/>
    </source>
</evidence>
<evidence type="ECO:0000256" key="4">
    <source>
        <dbReference type="ARBA" id="ARBA00022771"/>
    </source>
</evidence>
<protein>
    <recommendedName>
        <fullName evidence="9">C2H2-type domain-containing protein</fullName>
    </recommendedName>
</protein>
<feature type="domain" description="C2H2-type" evidence="9">
    <location>
        <begin position="242"/>
        <end position="269"/>
    </location>
</feature>
<dbReference type="GO" id="GO:0008270">
    <property type="term" value="F:zinc ion binding"/>
    <property type="evidence" value="ECO:0007669"/>
    <property type="project" value="UniProtKB-KW"/>
</dbReference>
<feature type="domain" description="C2H2-type" evidence="9">
    <location>
        <begin position="187"/>
        <end position="214"/>
    </location>
</feature>
<dbReference type="InterPro" id="IPR050888">
    <property type="entry name" value="ZnF_C2H2-type_TF"/>
</dbReference>
<dbReference type="GeneTree" id="ENSGT01150000286944"/>
<dbReference type="FunFam" id="3.30.160.60:FF:000624">
    <property type="entry name" value="zinc finger protein 697"/>
    <property type="match status" value="1"/>
</dbReference>
<keyword evidence="5" id="KW-0862">Zinc</keyword>
<feature type="domain" description="C2H2-type" evidence="9">
    <location>
        <begin position="110"/>
        <end position="137"/>
    </location>
</feature>
<organism evidence="10 11">
    <name type="scientific">Coturnix japonica</name>
    <name type="common">Japanese quail</name>
    <name type="synonym">Coturnix coturnix japonica</name>
    <dbReference type="NCBI Taxonomy" id="93934"/>
    <lineage>
        <taxon>Eukaryota</taxon>
        <taxon>Metazoa</taxon>
        <taxon>Chordata</taxon>
        <taxon>Craniata</taxon>
        <taxon>Vertebrata</taxon>
        <taxon>Euteleostomi</taxon>
        <taxon>Archelosauria</taxon>
        <taxon>Archosauria</taxon>
        <taxon>Dinosauria</taxon>
        <taxon>Saurischia</taxon>
        <taxon>Theropoda</taxon>
        <taxon>Coelurosauria</taxon>
        <taxon>Aves</taxon>
        <taxon>Neognathae</taxon>
        <taxon>Galloanserae</taxon>
        <taxon>Galliformes</taxon>
        <taxon>Phasianidae</taxon>
        <taxon>Perdicinae</taxon>
        <taxon>Coturnix</taxon>
    </lineage>
</organism>
<comment type="subcellular location">
    <subcellularLocation>
        <location evidence="1">Nucleus</location>
    </subcellularLocation>
</comment>
<evidence type="ECO:0000256" key="7">
    <source>
        <dbReference type="PROSITE-ProRule" id="PRU00042"/>
    </source>
</evidence>
<dbReference type="Pfam" id="PF00096">
    <property type="entry name" value="zf-C2H2"/>
    <property type="match status" value="3"/>
</dbReference>
<feature type="domain" description="C2H2-type" evidence="9">
    <location>
        <begin position="139"/>
        <end position="166"/>
    </location>
</feature>
<keyword evidence="3" id="KW-0677">Repeat</keyword>
<reference evidence="10" key="1">
    <citation type="submission" date="2025-08" db="UniProtKB">
        <authorList>
            <consortium name="Ensembl"/>
        </authorList>
    </citation>
    <scope>IDENTIFICATION</scope>
</reference>
<evidence type="ECO:0000259" key="9">
    <source>
        <dbReference type="PROSITE" id="PS50157"/>
    </source>
</evidence>
<dbReference type="InterPro" id="IPR036236">
    <property type="entry name" value="Znf_C2H2_sf"/>
</dbReference>
<sequence length="365" mass="38544">MGHRGSVQPPASIWGLQTRGDGCTRSPPGPRSAPRVGGQRGEAVFPPPEVSDGATLPLRALIPAPAGVLLAPGGLTLAPGASAAPPSGTSSSDGPLTRHSKTHTGPTLRLPCSICGKEFRDPAYLLRHQAAHGGQRHDYQCDVCGKAYAAPQSLLRHRQAHGGRSSGLPCSDGKTEGLVLPAPGRSFGCTICGRAFGRRETLKRHERIHTGEKPHQCAVCGKRFRESFHLRHKEAHVAEKPFGCEACGKTFGFIENLMWHQLGHRAAPEAPDGRWSPPASIGGGGGGRGGSLPPHRQPRAAYTRAGGRARWIEREENGRTEELGGGSPGGRVPAVAAGLLAAPLCGRLLRVPGSYLQRHSITHFR</sequence>
<feature type="region of interest" description="Disordered" evidence="8">
    <location>
        <begin position="267"/>
        <end position="306"/>
    </location>
</feature>
<dbReference type="Gene3D" id="3.30.160.60">
    <property type="entry name" value="Classic Zinc Finger"/>
    <property type="match status" value="5"/>
</dbReference>
<dbReference type="AlphaFoldDB" id="A0A8C2SNJ5"/>
<evidence type="ECO:0000256" key="8">
    <source>
        <dbReference type="SAM" id="MobiDB-lite"/>
    </source>
</evidence>
<keyword evidence="2" id="KW-0479">Metal-binding</keyword>
<dbReference type="PROSITE" id="PS50157">
    <property type="entry name" value="ZINC_FINGER_C2H2_2"/>
    <property type="match status" value="5"/>
</dbReference>
<dbReference type="PANTHER" id="PTHR24406">
    <property type="entry name" value="TRANSCRIPTIONAL REPRESSOR CTCFL-RELATED"/>
    <property type="match status" value="1"/>
</dbReference>
<feature type="region of interest" description="Disordered" evidence="8">
    <location>
        <begin position="80"/>
        <end position="105"/>
    </location>
</feature>
<feature type="compositionally biased region" description="Gly residues" evidence="8">
    <location>
        <begin position="281"/>
        <end position="290"/>
    </location>
</feature>
<evidence type="ECO:0000313" key="11">
    <source>
        <dbReference type="Proteomes" id="UP000694412"/>
    </source>
</evidence>
<dbReference type="GO" id="GO:0005634">
    <property type="term" value="C:nucleus"/>
    <property type="evidence" value="ECO:0007669"/>
    <property type="project" value="UniProtKB-SubCell"/>
</dbReference>
<feature type="compositionally biased region" description="Low complexity" evidence="8">
    <location>
        <begin position="80"/>
        <end position="97"/>
    </location>
</feature>
<keyword evidence="11" id="KW-1185">Reference proteome</keyword>
<accession>A0A8C2SNJ5</accession>
<dbReference type="Proteomes" id="UP000694412">
    <property type="component" value="Unassembled WGS sequence"/>
</dbReference>
<evidence type="ECO:0000256" key="3">
    <source>
        <dbReference type="ARBA" id="ARBA00022737"/>
    </source>
</evidence>
<evidence type="ECO:0000256" key="6">
    <source>
        <dbReference type="ARBA" id="ARBA00023242"/>
    </source>
</evidence>
<feature type="domain" description="C2H2-type" evidence="9">
    <location>
        <begin position="215"/>
        <end position="241"/>
    </location>
</feature>
<proteinExistence type="predicted"/>
<name>A0A8C2SNJ5_COTJA</name>
<dbReference type="SUPFAM" id="SSF57667">
    <property type="entry name" value="beta-beta-alpha zinc fingers"/>
    <property type="match status" value="3"/>
</dbReference>
<dbReference type="PROSITE" id="PS00028">
    <property type="entry name" value="ZINC_FINGER_C2H2_1"/>
    <property type="match status" value="4"/>
</dbReference>
<dbReference type="Ensembl" id="ENSCJPT00005002372.1">
    <property type="protein sequence ID" value="ENSCJPP00005001423.1"/>
    <property type="gene ID" value="ENSCJPG00005001446.1"/>
</dbReference>
<keyword evidence="6" id="KW-0539">Nucleus</keyword>
<keyword evidence="4 7" id="KW-0863">Zinc-finger</keyword>
<dbReference type="SMART" id="SM00355">
    <property type="entry name" value="ZnF_C2H2"/>
    <property type="match status" value="5"/>
</dbReference>
<dbReference type="InterPro" id="IPR013087">
    <property type="entry name" value="Znf_C2H2_type"/>
</dbReference>
<feature type="region of interest" description="Disordered" evidence="8">
    <location>
        <begin position="1"/>
        <end position="50"/>
    </location>
</feature>